<evidence type="ECO:0000256" key="1">
    <source>
        <dbReference type="SAM" id="Phobius"/>
    </source>
</evidence>
<keyword evidence="2" id="KW-1185">Reference proteome</keyword>
<accession>A0A8B8AZJ4</accession>
<keyword evidence="1" id="KW-1133">Transmembrane helix</keyword>
<dbReference type="OrthoDB" id="6187717at2759"/>
<keyword evidence="1" id="KW-0472">Membrane</keyword>
<dbReference type="GeneID" id="111106266"/>
<organism evidence="2 3">
    <name type="scientific">Crassostrea virginica</name>
    <name type="common">Eastern oyster</name>
    <dbReference type="NCBI Taxonomy" id="6565"/>
    <lineage>
        <taxon>Eukaryota</taxon>
        <taxon>Metazoa</taxon>
        <taxon>Spiralia</taxon>
        <taxon>Lophotrochozoa</taxon>
        <taxon>Mollusca</taxon>
        <taxon>Bivalvia</taxon>
        <taxon>Autobranchia</taxon>
        <taxon>Pteriomorphia</taxon>
        <taxon>Ostreida</taxon>
        <taxon>Ostreoidea</taxon>
        <taxon>Ostreidae</taxon>
        <taxon>Crassostrea</taxon>
    </lineage>
</organism>
<reference evidence="3" key="1">
    <citation type="submission" date="2025-08" db="UniProtKB">
        <authorList>
            <consortium name="RefSeq"/>
        </authorList>
    </citation>
    <scope>IDENTIFICATION</scope>
    <source>
        <tissue evidence="3">Whole sample</tissue>
    </source>
</reference>
<dbReference type="Proteomes" id="UP000694844">
    <property type="component" value="Chromosome 8"/>
</dbReference>
<sequence>MLITITNGMYSCAVSFDKDACEFSQKSIDDETIYHVTYDGTPIDPLLCSKMTFFGRDYSHINTYRVCVSLLSYQDPDCAIWFGYILTSGQIEARNNIHNCTVLPPATYCSLDSASVFKIQIKTNPYYNSTERVKFRMMVFAQLETDYVLILSVSIGGSLGGLSLMYATYKMFIYVREKTRY</sequence>
<gene>
    <name evidence="3" type="primary">LOC111106266</name>
</gene>
<dbReference type="RefSeq" id="XP_022296582.1">
    <property type="nucleotide sequence ID" value="XM_022440874.1"/>
</dbReference>
<dbReference type="KEGG" id="cvn:111106266"/>
<proteinExistence type="predicted"/>
<evidence type="ECO:0000313" key="3">
    <source>
        <dbReference type="RefSeq" id="XP_022296582.1"/>
    </source>
</evidence>
<evidence type="ECO:0000313" key="2">
    <source>
        <dbReference type="Proteomes" id="UP000694844"/>
    </source>
</evidence>
<keyword evidence="1" id="KW-0812">Transmembrane</keyword>
<dbReference type="AlphaFoldDB" id="A0A8B8AZJ4"/>
<name>A0A8B8AZJ4_CRAVI</name>
<protein>
    <submittedName>
        <fullName evidence="3">Uncharacterized protein LOC111106266</fullName>
    </submittedName>
</protein>
<feature type="transmembrane region" description="Helical" evidence="1">
    <location>
        <begin position="147"/>
        <end position="169"/>
    </location>
</feature>